<sequence>MKRSQTFLSFDFGIKSIGVASGQNVTGTAAPLKTLKAQNGVPSLDEMDILFEEWKPTKIVVGLPLNMDGSEQPLTDCARQFAHFICTRYKILVNLHDERLSTIEARDMLFKQKGFQALRKDHIDSFSAVIILEGWIESTLSGSII</sequence>
<feature type="domain" description="YqgF/RNase H-like" evidence="6">
    <location>
        <begin position="5"/>
        <end position="105"/>
    </location>
</feature>
<dbReference type="GO" id="GO:0004518">
    <property type="term" value="F:nuclease activity"/>
    <property type="evidence" value="ECO:0007669"/>
    <property type="project" value="UniProtKB-KW"/>
</dbReference>
<dbReference type="Gene3D" id="3.30.420.140">
    <property type="entry name" value="YqgF/RNase H-like domain"/>
    <property type="match status" value="1"/>
</dbReference>
<dbReference type="GO" id="GO:0016788">
    <property type="term" value="F:hydrolase activity, acting on ester bonds"/>
    <property type="evidence" value="ECO:0007669"/>
    <property type="project" value="UniProtKB-UniRule"/>
</dbReference>
<reference evidence="7 8" key="1">
    <citation type="submission" date="2019-02" db="EMBL/GenBank/DDBJ databases">
        <authorList>
            <person name="Manzano-Marin A."/>
            <person name="Manzano-Marin A."/>
        </authorList>
    </citation>
    <scope>NUCLEOTIDE SEQUENCE [LARGE SCALE GENOMIC DNA]</scope>
    <source>
        <strain evidence="7 8">ErCicuneomaculata</strain>
    </source>
</reference>
<dbReference type="HAMAP" id="MF_00651">
    <property type="entry name" value="Nuclease_YqgF"/>
    <property type="match status" value="1"/>
</dbReference>
<organism evidence="7 8">
    <name type="scientific">Candidatus Erwinia haradaeae</name>
    <dbReference type="NCBI Taxonomy" id="1922217"/>
    <lineage>
        <taxon>Bacteria</taxon>
        <taxon>Pseudomonadati</taxon>
        <taxon>Pseudomonadota</taxon>
        <taxon>Gammaproteobacteria</taxon>
        <taxon>Enterobacterales</taxon>
        <taxon>Erwiniaceae</taxon>
        <taxon>Erwinia</taxon>
    </lineage>
</organism>
<proteinExistence type="inferred from homology"/>
<dbReference type="EMBL" id="LR217703">
    <property type="protein sequence ID" value="VFP79671.1"/>
    <property type="molecule type" value="Genomic_DNA"/>
</dbReference>
<evidence type="ECO:0000256" key="4">
    <source>
        <dbReference type="ARBA" id="ARBA00022801"/>
    </source>
</evidence>
<comment type="subcellular location">
    <subcellularLocation>
        <location evidence="5">Cytoplasm</location>
    </subcellularLocation>
</comment>
<accession>A0A451D245</accession>
<dbReference type="PANTHER" id="PTHR33317:SF4">
    <property type="entry name" value="POLYNUCLEOTIDYL TRANSFERASE, RIBONUCLEASE H-LIKE SUPERFAMILY PROTEIN"/>
    <property type="match status" value="1"/>
</dbReference>
<evidence type="ECO:0000313" key="7">
    <source>
        <dbReference type="EMBL" id="VFP79671.1"/>
    </source>
</evidence>
<dbReference type="RefSeq" id="WP_157993448.1">
    <property type="nucleotide sequence ID" value="NZ_LR217703.1"/>
</dbReference>
<evidence type="ECO:0000256" key="3">
    <source>
        <dbReference type="ARBA" id="ARBA00022722"/>
    </source>
</evidence>
<dbReference type="InterPro" id="IPR012337">
    <property type="entry name" value="RNaseH-like_sf"/>
</dbReference>
<dbReference type="InterPro" id="IPR006641">
    <property type="entry name" value="YqgF/RNaseH-like_dom"/>
</dbReference>
<dbReference type="Proteomes" id="UP000294412">
    <property type="component" value="Chromosome"/>
</dbReference>
<protein>
    <recommendedName>
        <fullName evidence="5">Putative pre-16S rRNA nuclease</fullName>
        <ecNumber evidence="5">3.1.-.-</ecNumber>
    </recommendedName>
</protein>
<name>A0A451D245_9GAMM</name>
<dbReference type="SMART" id="SM00732">
    <property type="entry name" value="YqgFc"/>
    <property type="match status" value="1"/>
</dbReference>
<dbReference type="NCBIfam" id="TIGR00250">
    <property type="entry name" value="RNAse_H_YqgF"/>
    <property type="match status" value="1"/>
</dbReference>
<dbReference type="GO" id="GO:0000967">
    <property type="term" value="P:rRNA 5'-end processing"/>
    <property type="evidence" value="ECO:0007669"/>
    <property type="project" value="UniProtKB-UniRule"/>
</dbReference>
<dbReference type="PANTHER" id="PTHR33317">
    <property type="entry name" value="POLYNUCLEOTIDYL TRANSFERASE, RIBONUCLEASE H-LIKE SUPERFAMILY PROTEIN"/>
    <property type="match status" value="1"/>
</dbReference>
<evidence type="ECO:0000259" key="6">
    <source>
        <dbReference type="SMART" id="SM00732"/>
    </source>
</evidence>
<dbReference type="OrthoDB" id="9796140at2"/>
<comment type="similarity">
    <text evidence="5">Belongs to the YqgF HJR family.</text>
</comment>
<dbReference type="GO" id="GO:0005829">
    <property type="term" value="C:cytosol"/>
    <property type="evidence" value="ECO:0007669"/>
    <property type="project" value="TreeGrafter"/>
</dbReference>
<evidence type="ECO:0000256" key="2">
    <source>
        <dbReference type="ARBA" id="ARBA00022517"/>
    </source>
</evidence>
<evidence type="ECO:0000256" key="5">
    <source>
        <dbReference type="HAMAP-Rule" id="MF_00651"/>
    </source>
</evidence>
<dbReference type="SUPFAM" id="SSF53098">
    <property type="entry name" value="Ribonuclease H-like"/>
    <property type="match status" value="1"/>
</dbReference>
<dbReference type="EC" id="3.1.-.-" evidence="5"/>
<evidence type="ECO:0000313" key="8">
    <source>
        <dbReference type="Proteomes" id="UP000294412"/>
    </source>
</evidence>
<evidence type="ECO:0000256" key="1">
    <source>
        <dbReference type="ARBA" id="ARBA00022490"/>
    </source>
</evidence>
<comment type="function">
    <text evidence="5">Could be a nuclease involved in processing of the 5'-end of pre-16S rRNA.</text>
</comment>
<keyword evidence="1 5" id="KW-0963">Cytoplasm</keyword>
<keyword evidence="4 5" id="KW-0378">Hydrolase</keyword>
<keyword evidence="3 5" id="KW-0540">Nuclease</keyword>
<gene>
    <name evidence="5 7" type="primary">yqgF</name>
    <name evidence="7" type="ORF">ERCICUMA2628_219</name>
</gene>
<dbReference type="AlphaFoldDB" id="A0A451D245"/>
<dbReference type="InterPro" id="IPR005227">
    <property type="entry name" value="YqgF"/>
</dbReference>
<keyword evidence="2 5" id="KW-0690">Ribosome biogenesis</keyword>
<dbReference type="Pfam" id="PF03652">
    <property type="entry name" value="RuvX"/>
    <property type="match status" value="1"/>
</dbReference>
<dbReference type="CDD" id="cd16964">
    <property type="entry name" value="YqgF"/>
    <property type="match status" value="1"/>
</dbReference>
<dbReference type="InterPro" id="IPR037027">
    <property type="entry name" value="YqgF/RNaseH-like_dom_sf"/>
</dbReference>